<evidence type="ECO:0000313" key="6">
    <source>
        <dbReference type="Proteomes" id="UP001589788"/>
    </source>
</evidence>
<name>A0ABV6C295_9ACTN</name>
<feature type="domain" description="Mammalian cell entry C-terminal" evidence="4">
    <location>
        <begin position="116"/>
        <end position="298"/>
    </location>
</feature>
<sequence length="479" mass="48593">MSRQARRRLLSVLVGPLVLALSGLGLAACGSGGSGSTMRAVFASADNLYTGNPVEVLGVREGTVTKVEPDGNAVLVTFHLDPGVRLPADVDATLVNPQVLGTPSVELGPGYQGGPSLAPGSTIPESRTVVPVSINQLLVQLQTALRQINPQAVGGTVSSLAQDLAGQGLALRTLIERGAGTLSLLAQKGNQLGQLDGSLAAITGTLRQQTSQLTTLLQDYDTVAGVLNANRQPLAQAIEALAQMSQQLALLLSPNLVPLQQDIATITQVGRTLDRNLPTLDQLLSSSDRLFAGAQRAYDPVHNWLNLNIQLDGNEIAGQEVGLVRDLLASICRRVLANHSSGLSSQEKSTLSTCGNPASGFFDPILGLVPKLLAGQAPSAPSAQQLLNDGLAEIPGLTTNQRGALSQLSPSQLAAAGATSGGGGSGTGGSGTGSSADSVEAPTALHPAAPVAPPSSSGGLLGGLVQSLFGALLPIGGAW</sequence>
<dbReference type="InterPro" id="IPR003399">
    <property type="entry name" value="Mce/MlaD"/>
</dbReference>
<dbReference type="EMBL" id="JBHLYQ010000015">
    <property type="protein sequence ID" value="MFC0081092.1"/>
    <property type="molecule type" value="Genomic_DNA"/>
</dbReference>
<keyword evidence="2" id="KW-0732">Signal</keyword>
<dbReference type="Pfam" id="PF11887">
    <property type="entry name" value="Mce4_CUP1"/>
    <property type="match status" value="1"/>
</dbReference>
<feature type="domain" description="Mce/MlaD" evidence="3">
    <location>
        <begin position="35"/>
        <end position="110"/>
    </location>
</feature>
<evidence type="ECO:0000313" key="5">
    <source>
        <dbReference type="EMBL" id="MFC0081092.1"/>
    </source>
</evidence>
<evidence type="ECO:0000256" key="1">
    <source>
        <dbReference type="SAM" id="MobiDB-lite"/>
    </source>
</evidence>
<dbReference type="InterPro" id="IPR005693">
    <property type="entry name" value="Mce"/>
</dbReference>
<feature type="signal peptide" evidence="2">
    <location>
        <begin position="1"/>
        <end position="27"/>
    </location>
</feature>
<dbReference type="InterPro" id="IPR024516">
    <property type="entry name" value="Mce_C"/>
</dbReference>
<dbReference type="RefSeq" id="WP_377788002.1">
    <property type="nucleotide sequence ID" value="NZ_JBHLYQ010000015.1"/>
</dbReference>
<feature type="compositionally biased region" description="Gly residues" evidence="1">
    <location>
        <begin position="419"/>
        <end position="432"/>
    </location>
</feature>
<dbReference type="PANTHER" id="PTHR33371:SF4">
    <property type="entry name" value="INTERMEMBRANE PHOSPHOLIPID TRANSPORT SYSTEM BINDING PROTEIN MLAD"/>
    <property type="match status" value="1"/>
</dbReference>
<comment type="caution">
    <text evidence="5">The sequence shown here is derived from an EMBL/GenBank/DDBJ whole genome shotgun (WGS) entry which is preliminary data.</text>
</comment>
<dbReference type="NCBIfam" id="TIGR00996">
    <property type="entry name" value="Mtu_fam_mce"/>
    <property type="match status" value="1"/>
</dbReference>
<proteinExistence type="predicted"/>
<feature type="chain" id="PRO_5045297057" evidence="2">
    <location>
        <begin position="28"/>
        <end position="479"/>
    </location>
</feature>
<accession>A0ABV6C295</accession>
<protein>
    <submittedName>
        <fullName evidence="5">MCE family protein</fullName>
    </submittedName>
</protein>
<reference evidence="5 6" key="1">
    <citation type="submission" date="2024-09" db="EMBL/GenBank/DDBJ databases">
        <authorList>
            <person name="Sun Q."/>
            <person name="Mori K."/>
        </authorList>
    </citation>
    <scope>NUCLEOTIDE SEQUENCE [LARGE SCALE GENOMIC DNA]</scope>
    <source>
        <strain evidence="5 6">JCM 15389</strain>
    </source>
</reference>
<evidence type="ECO:0000256" key="2">
    <source>
        <dbReference type="SAM" id="SignalP"/>
    </source>
</evidence>
<organism evidence="5 6">
    <name type="scientific">Aciditerrimonas ferrireducens</name>
    <dbReference type="NCBI Taxonomy" id="667306"/>
    <lineage>
        <taxon>Bacteria</taxon>
        <taxon>Bacillati</taxon>
        <taxon>Actinomycetota</taxon>
        <taxon>Acidimicrobiia</taxon>
        <taxon>Acidimicrobiales</taxon>
        <taxon>Acidimicrobiaceae</taxon>
        <taxon>Aciditerrimonas</taxon>
    </lineage>
</organism>
<dbReference type="InterPro" id="IPR052336">
    <property type="entry name" value="MlaD_Phospholipid_Transporter"/>
</dbReference>
<dbReference type="PANTHER" id="PTHR33371">
    <property type="entry name" value="INTERMEMBRANE PHOSPHOLIPID TRANSPORT SYSTEM BINDING PROTEIN MLAD-RELATED"/>
    <property type="match status" value="1"/>
</dbReference>
<evidence type="ECO:0000259" key="4">
    <source>
        <dbReference type="Pfam" id="PF11887"/>
    </source>
</evidence>
<feature type="region of interest" description="Disordered" evidence="1">
    <location>
        <begin position="409"/>
        <end position="441"/>
    </location>
</feature>
<keyword evidence="6" id="KW-1185">Reference proteome</keyword>
<gene>
    <name evidence="5" type="ORF">ACFFRE_02820</name>
</gene>
<dbReference type="Pfam" id="PF02470">
    <property type="entry name" value="MlaD"/>
    <property type="match status" value="1"/>
</dbReference>
<dbReference type="Proteomes" id="UP001589788">
    <property type="component" value="Unassembled WGS sequence"/>
</dbReference>
<evidence type="ECO:0000259" key="3">
    <source>
        <dbReference type="Pfam" id="PF02470"/>
    </source>
</evidence>
<dbReference type="PROSITE" id="PS51257">
    <property type="entry name" value="PROKAR_LIPOPROTEIN"/>
    <property type="match status" value="1"/>
</dbReference>